<organism evidence="9 10">
    <name type="scientific">Clostridium fessum</name>
    <dbReference type="NCBI Taxonomy" id="2126740"/>
    <lineage>
        <taxon>Bacteria</taxon>
        <taxon>Bacillati</taxon>
        <taxon>Bacillota</taxon>
        <taxon>Clostridia</taxon>
        <taxon>Eubacteriales</taxon>
        <taxon>Clostridiaceae</taxon>
        <taxon>Clostridium</taxon>
    </lineage>
</organism>
<dbReference type="PANTHER" id="PTHR34390">
    <property type="entry name" value="UPF0442 PROTEIN YJJB-RELATED"/>
    <property type="match status" value="1"/>
</dbReference>
<dbReference type="AlphaFoldDB" id="A0A2T3FNK3"/>
<keyword evidence="5 7" id="KW-0472">Membrane</keyword>
<dbReference type="GO" id="GO:0005886">
    <property type="term" value="C:plasma membrane"/>
    <property type="evidence" value="ECO:0007669"/>
    <property type="project" value="UniProtKB-SubCell"/>
</dbReference>
<keyword evidence="2" id="KW-1003">Cell membrane</keyword>
<dbReference type="GeneID" id="79840382"/>
<comment type="similarity">
    <text evidence="6">Belongs to the ThrE exporter (TC 2.A.79) family.</text>
</comment>
<dbReference type="GO" id="GO:0015744">
    <property type="term" value="P:succinate transport"/>
    <property type="evidence" value="ECO:0007669"/>
    <property type="project" value="TreeGrafter"/>
</dbReference>
<evidence type="ECO:0000256" key="2">
    <source>
        <dbReference type="ARBA" id="ARBA00022475"/>
    </source>
</evidence>
<proteinExistence type="inferred from homology"/>
<evidence type="ECO:0000313" key="9">
    <source>
        <dbReference type="EMBL" id="PST36841.1"/>
    </source>
</evidence>
<evidence type="ECO:0000256" key="3">
    <source>
        <dbReference type="ARBA" id="ARBA00022692"/>
    </source>
</evidence>
<dbReference type="PANTHER" id="PTHR34390:SF2">
    <property type="entry name" value="SUCCINATE TRANSPORTER SUBUNIT YJJP-RELATED"/>
    <property type="match status" value="1"/>
</dbReference>
<feature type="transmembrane region" description="Helical" evidence="7">
    <location>
        <begin position="127"/>
        <end position="154"/>
    </location>
</feature>
<reference evidence="9 10" key="1">
    <citation type="submission" date="2018-03" db="EMBL/GenBank/DDBJ databases">
        <title>Lachnoclostridium SNUG30386 gen.nov., sp.nov., isolated from human faeces.</title>
        <authorList>
            <person name="Seo B."/>
            <person name="Jeon K."/>
            <person name="Ko G."/>
        </authorList>
    </citation>
    <scope>NUCLEOTIDE SEQUENCE [LARGE SCALE GENOMIC DNA]</scope>
    <source>
        <strain evidence="9 10">SNUG30386</strain>
    </source>
</reference>
<evidence type="ECO:0000256" key="6">
    <source>
        <dbReference type="ARBA" id="ARBA00034125"/>
    </source>
</evidence>
<protein>
    <submittedName>
        <fullName evidence="9">Threonine/serine exporter</fullName>
    </submittedName>
</protein>
<dbReference type="Pfam" id="PF06738">
    <property type="entry name" value="ThrE"/>
    <property type="match status" value="1"/>
</dbReference>
<feature type="transmembrane region" description="Helical" evidence="7">
    <location>
        <begin position="194"/>
        <end position="213"/>
    </location>
</feature>
<evidence type="ECO:0000256" key="4">
    <source>
        <dbReference type="ARBA" id="ARBA00022989"/>
    </source>
</evidence>
<evidence type="ECO:0000256" key="1">
    <source>
        <dbReference type="ARBA" id="ARBA00004651"/>
    </source>
</evidence>
<dbReference type="InterPro" id="IPR050539">
    <property type="entry name" value="ThrE_Dicarb/AminoAcid_Exp"/>
</dbReference>
<evidence type="ECO:0000256" key="5">
    <source>
        <dbReference type="ARBA" id="ARBA00023136"/>
    </source>
</evidence>
<feature type="domain" description="Threonine/serine exporter-like N-terminal" evidence="8">
    <location>
        <begin position="9"/>
        <end position="246"/>
    </location>
</feature>
<evidence type="ECO:0000256" key="7">
    <source>
        <dbReference type="SAM" id="Phobius"/>
    </source>
</evidence>
<dbReference type="RefSeq" id="WP_107001060.1">
    <property type="nucleotide sequence ID" value="NZ_CAUWBW010000012.1"/>
</dbReference>
<dbReference type="EMBL" id="PYLO01000003">
    <property type="protein sequence ID" value="PST36841.1"/>
    <property type="molecule type" value="Genomic_DNA"/>
</dbReference>
<feature type="transmembrane region" description="Helical" evidence="7">
    <location>
        <begin position="233"/>
        <end position="253"/>
    </location>
</feature>
<sequence length="256" mass="26854">MEYGALMEMAVRAGEIMLASGAEVYRVEDTIHRILKHSGIARADVFVVTTGIVATIADASLPPLTLVKRVENRATNLNRIYQVNNVSREFCSGKLSVGEAQERLDRIANTTLYGFWKKCIGYAATTGFFAVMFGGGPGECLVAAVVGVVLAFVLRAASNLMLNDFCQNALGSFALAVAAYLLRRGAFLGMSLDVVIISAIMPLVPGVTFTAAIRDTLNGDYSSGVARMAEAVVVALAVASGVGLAIVAVRLAGGSV</sequence>
<feature type="transmembrane region" description="Helical" evidence="7">
    <location>
        <begin position="160"/>
        <end position="182"/>
    </location>
</feature>
<accession>A0A2T3FNK3</accession>
<evidence type="ECO:0000259" key="8">
    <source>
        <dbReference type="Pfam" id="PF06738"/>
    </source>
</evidence>
<name>A0A2T3FNK3_9CLOT</name>
<dbReference type="GO" id="GO:0022857">
    <property type="term" value="F:transmembrane transporter activity"/>
    <property type="evidence" value="ECO:0007669"/>
    <property type="project" value="InterPro"/>
</dbReference>
<comment type="subcellular location">
    <subcellularLocation>
        <location evidence="1">Cell membrane</location>
        <topology evidence="1">Multi-pass membrane protein</topology>
    </subcellularLocation>
</comment>
<dbReference type="Proteomes" id="UP000241048">
    <property type="component" value="Unassembled WGS sequence"/>
</dbReference>
<evidence type="ECO:0000313" key="10">
    <source>
        <dbReference type="Proteomes" id="UP000241048"/>
    </source>
</evidence>
<keyword evidence="4 7" id="KW-1133">Transmembrane helix</keyword>
<keyword evidence="10" id="KW-1185">Reference proteome</keyword>
<gene>
    <name evidence="9" type="ORF">C7U56_09770</name>
</gene>
<comment type="caution">
    <text evidence="9">The sequence shown here is derived from an EMBL/GenBank/DDBJ whole genome shotgun (WGS) entry which is preliminary data.</text>
</comment>
<dbReference type="InterPro" id="IPR010619">
    <property type="entry name" value="ThrE-like_N"/>
</dbReference>
<keyword evidence="3 7" id="KW-0812">Transmembrane</keyword>